<keyword evidence="2" id="KW-1185">Reference proteome</keyword>
<gene>
    <name evidence="1" type="ORF">UNLARM2_0296</name>
</gene>
<sequence>MQNACGVKVTKVLVIVTSKEKEKINLALNFAKHQKSDGHEVRMLLFGPSEETVSKDEGLLKTFSEVSDIKPMACIYIAHEAKIEDQLKQSFGLLPAGKYITSAIDEGYSVISF</sequence>
<dbReference type="Gene3D" id="3.40.1260.10">
    <property type="entry name" value="DsrEFH-like"/>
    <property type="match status" value="1"/>
</dbReference>
<reference evidence="1 2" key="1">
    <citation type="journal article" date="2009" name="Genome Biol.">
        <title>Community-wide analysis of microbial genome sequence signatures.</title>
        <authorList>
            <person name="Dick G.J."/>
            <person name="Andersson A.F."/>
            <person name="Baker B.J."/>
            <person name="Simmons S.L."/>
            <person name="Thomas B.C."/>
            <person name="Yelton A.P."/>
            <person name="Banfield J.F."/>
        </authorList>
    </citation>
    <scope>NUCLEOTIDE SEQUENCE [LARGE SCALE GENOMIC DNA]</scope>
    <source>
        <strain evidence="1">ARMAN-2</strain>
    </source>
</reference>
<dbReference type="EMBL" id="GG697239">
    <property type="protein sequence ID" value="EET90267.1"/>
    <property type="molecule type" value="Genomic_DNA"/>
</dbReference>
<dbReference type="SUPFAM" id="SSF75169">
    <property type="entry name" value="DsrEFH-like"/>
    <property type="match status" value="1"/>
</dbReference>
<evidence type="ECO:0000313" key="2">
    <source>
        <dbReference type="Proteomes" id="UP000332487"/>
    </source>
</evidence>
<proteinExistence type="predicted"/>
<reference evidence="1 2" key="2">
    <citation type="journal article" date="2010" name="Proc. Natl. Acad. Sci. U.S.A.">
        <title>Enigmatic, ultrasmall, uncultivated Archaea.</title>
        <authorList>
            <person name="Baker B.J."/>
            <person name="Comolli L.R."/>
            <person name="Dick G.J."/>
            <person name="Hauser L.J."/>
            <person name="Hyatt D."/>
            <person name="Dill B.D."/>
            <person name="Land M.L."/>
            <person name="Verberkmoes N.C."/>
            <person name="Hettich R.L."/>
            <person name="Banfield J.F."/>
        </authorList>
    </citation>
    <scope>NUCLEOTIDE SEQUENCE [LARGE SCALE GENOMIC DNA]</scope>
    <source>
        <strain evidence="1">ARMAN-2</strain>
    </source>
</reference>
<organism evidence="1 2">
    <name type="scientific">Candidatus Micrarchaeum acidiphilum ARMAN-2</name>
    <dbReference type="NCBI Taxonomy" id="425595"/>
    <lineage>
        <taxon>Archaea</taxon>
        <taxon>Candidatus Micrarchaeota</taxon>
        <taxon>Candidatus Micrarchaeia</taxon>
        <taxon>Candidatus Micrarchaeales</taxon>
        <taxon>Candidatus Micrarchaeaceae</taxon>
        <taxon>Candidatus Micrarchaeum</taxon>
    </lineage>
</organism>
<evidence type="ECO:0000313" key="1">
    <source>
        <dbReference type="EMBL" id="EET90267.1"/>
    </source>
</evidence>
<dbReference type="Proteomes" id="UP000332487">
    <property type="component" value="Unassembled WGS sequence"/>
</dbReference>
<accession>C7DGU6</accession>
<protein>
    <recommendedName>
        <fullName evidence="3">DsrE family protein</fullName>
    </recommendedName>
</protein>
<dbReference type="InterPro" id="IPR027396">
    <property type="entry name" value="DsrEFH-like"/>
</dbReference>
<evidence type="ECO:0008006" key="3">
    <source>
        <dbReference type="Google" id="ProtNLM"/>
    </source>
</evidence>
<dbReference type="AlphaFoldDB" id="C7DGU6"/>
<name>C7DGU6_MICA2</name>